<feature type="domain" description="Immunoglobulin" evidence="2">
    <location>
        <begin position="2284"/>
        <end position="2356"/>
    </location>
</feature>
<keyword evidence="1" id="KW-0472">Membrane</keyword>
<feature type="domain" description="Immunoglobulin" evidence="2">
    <location>
        <begin position="2517"/>
        <end position="2629"/>
    </location>
</feature>
<organism evidence="3 4">
    <name type="scientific">Magallana gigas</name>
    <name type="common">Pacific oyster</name>
    <name type="synonym">Crassostrea gigas</name>
    <dbReference type="NCBI Taxonomy" id="29159"/>
    <lineage>
        <taxon>Eukaryota</taxon>
        <taxon>Metazoa</taxon>
        <taxon>Spiralia</taxon>
        <taxon>Lophotrochozoa</taxon>
        <taxon>Mollusca</taxon>
        <taxon>Bivalvia</taxon>
        <taxon>Autobranchia</taxon>
        <taxon>Pteriomorphia</taxon>
        <taxon>Ostreida</taxon>
        <taxon>Ostreoidea</taxon>
        <taxon>Ostreidae</taxon>
        <taxon>Magallana</taxon>
    </lineage>
</organism>
<name>A0A8W8IKU0_MAGGI</name>
<proteinExistence type="predicted"/>
<dbReference type="SMART" id="SM00409">
    <property type="entry name" value="IG"/>
    <property type="match status" value="9"/>
</dbReference>
<feature type="domain" description="Immunoglobulin" evidence="2">
    <location>
        <begin position="2050"/>
        <end position="2162"/>
    </location>
</feature>
<feature type="domain" description="Immunoglobulin" evidence="2">
    <location>
        <begin position="651"/>
        <end position="761"/>
    </location>
</feature>
<keyword evidence="4" id="KW-1185">Reference proteome</keyword>
<evidence type="ECO:0000256" key="1">
    <source>
        <dbReference type="SAM" id="Phobius"/>
    </source>
</evidence>
<dbReference type="EnsemblMetazoa" id="G14767.1">
    <property type="protein sequence ID" value="G14767.1:cds"/>
    <property type="gene ID" value="G14767"/>
</dbReference>
<dbReference type="InterPro" id="IPR003599">
    <property type="entry name" value="Ig_sub"/>
</dbReference>
<dbReference type="Proteomes" id="UP000005408">
    <property type="component" value="Unassembled WGS sequence"/>
</dbReference>
<sequence length="2761" mass="308987">MDEEHTASHIVPFEHPFVEHYPDGLENYFHHPDEEFNEDVHHHNHTGRPHEDILHHHHHTVPWWADGTNWTISSDEESEPPTDYDKLESTDRPQSHATCFSVIGLLVLALLGGGVALLIFLLPPYPDDRPKGCDHFPPRFGLNCEFRCHCFNLSEVCDKLTGHCESGCMSGWRGEDCQIIYSIFNKPTINAKSQSKHTVTCSIFKLWYNISTVNLTVYNGTDTHLKIEVPYLETISTSDPRLNARISKTSRIEEADNITFSFEFREDDCDLEGLYECQFDMVEQFNTSFANLFVFVQDSSHGLHIETKTEYVEGSMDNITCSLQLANPTSTVELIFIDSENKTRNSTTFVVNKEVISSDAKCTNLTYFVYQFKAIKELNGSIAKCSLVDDLSGETMESDGSPINVIIGIVNAQPSVTEFLVKDIFYSKSNHSFSCRATFDDNANGTTEIQICSEISYKPITDDPAFALKETIDEDFPGICTSPKSVVYNFNFTQASNGTRLRCLATDHNRNMSAITECLPLVLQPPVLVKMLPIVLYARIGTTATLICSIQYRGYAWSTINIVQQNTTDSVLLLNVSSDETVETENSRISASVNRDNDYINVTVSFDMSPGSGVCELNQTYSCDIQLMDSYIGTIAADTLFILEMQIKLEPKDQIAFLGALAEMFCNANVSTFEWKVIHLDYRNFLFSQRFVSVYNNGTIHTFASMIESVIIQKDNIVNISYVININDANVCTLDGEYSCNIEFLDDAIQTSVHSGNLTVKAGPNITTFLVQDHYNSDSNHSLNCTATYGSGSSISLEMQLCKNNTHHPLYSDPAFEWCQSFDIETTGKCIRMKFVEYTFNFTQASHGTLLRCIAVDSLLGINTTTECLPLVLHPPAIVKMSPTVLHTRLDSTTDLMCSIYYRGYAWSSINIAQQNKSGSFLLLNVSSNGNVESKTTRINGSVTKDDDYINVTVSFDASPGSGVCELNQTYSCDIQLIDSSIGTIAANSTLILEMPVTDVQIHLQPEYQYGLSNWINCTANTIDMYTPMFLEVCLNESTFIPLENATNSTYFDIVSLPKNENCSVQKMLSHTVVVDSKMNVSLRCRVYDDYFKTSLISNCVSPNISPVSVQVILEPKSQERFFGSTAEMFCHANTSIFQWKVIHLDFQNSSSLPQRLISVYYDETKQGLENMINATLLRKDVIVNISYAFNISEIATVCFLEGKYFCVLEPLDDSVQTTSDSGTLTIHVQPMVTEFFLQDPYYSESNHSFSCKATFDDNTNVSLEIQQCNENSYKTLTDDSDFALIETLDNGIAGNCTHQISIVYSFNFTTASNGALLRCLAVDNTLKLNATVECLRLVLQRPVIVEMTPTVLYASLGNTTELKCSVHYRGYAWSSINIAQQNKSGSFLLLNVSSNGNVESKTTRINGSVTNDDDHINVTVSFDASPGSGVCDLNQTYSCDIQLIDSSIGTIAANSTLILEIPVRDVQIHLQPEYQYGLSDWINCTANTIDKYTPMFLEVCVNESTFIPLENATNSTYFDIVSLPKNENCSVQKMLSHTVVVDSKMNVSLRCRVYDDYFKTSFISDCVSPNISPASVQVILEPKSQERFFGSTAEMFCHANTSIFQWKVIHLDFQNSSSLPQRLISVYYDETKQVLENMINATLLRKDVIVNISYVFNISEIATVCFLEGKYFCVLEPLDDSVQTTSDSGTLTIHVQPMVTEFFLQDPYYSESNHIFSCKATFDDNTNVSLEIQQCNENSYKTLTDDSDFALIETLDNGIAGNCTHQISIVYSFNFTTASSGTFLRCLAVDNTLNLNATVECLRLVLQRPVIVEMTPTVLYASLGNTTELKCSVHYRGYAWSSINIAQQNKSGSFLLLNVSSNGNVESKTTRINGSVTKDDDYINVTVSFDASPGSGVCDLNQTYSCDIQLIDSSIGTIAANSTLILEIPVRDVQIHLQPEYQYGLSDWINCTANTIDKYTPMFLEVCVNESTFIPLENATNSTYFDIVSLPKNENCSVQKMLSHTVVVDSKMNVSLRCRVYDDYFKTSFISDCVSPNISPASVQVILEPKSQERFFGSTAEMFCHANTSIFQWKVIHLDFQNSSSLPQRLISVYYDETKQGLENMINATLLRKDVIVNISYVFNISEIATVCFLEGKYFCVLEPLDDSVQTTSDSGTLTIHVQPMVTEFFLQDPYYSESNHSFSCKATFDDNTNVSLEIQQCNENSYKTLTDDIDFALIETLDNGIAGNCTHQISIVYSFNFTTASSGTFLRCLAVDNTLNLNATVECLRLVLQRPVIVEMTPTVLYASLGNTTELKCSVHYRGYAWSSINIAQQNKSGSFLLLNVSSNGKVESKTTRINGSVTKDDDYINVTVSFDASPGSGVCDLNQTYSCDIQLIDSSIGTIAANSTLILEIPVTDVQIHLQPEYQYGLSDWINCTANTIDKYTPMFLEVCLNESTFIPLENATNSTYFDIVFLPKNENCSVQKMLSHTVVVDSKMNVSLRCRVYDDYFKTSFISDCVSPNISPASVQVILEPKSQERFFGSTAEMFCHANASIFQWKVIHLDFQNSSSLPQRLISVYYDETKQGLENMINATLLRKDVIVNISYVFNISEIATVCFLEGKYFCVLELLDDSVQTTSDSGTLTIHVQPMVTEFFLQDSYYSESNHSFSCKATFDDNTNVSLEIQQCNENSYKTLTDDSDFALIETLDNEIAGNCTHQISIVYSFNFTTASNGTLLRCLAVDNTLKLNATVECLRLVLQRPGKFLLDRCWWGRDCILH</sequence>
<feature type="domain" description="Immunoglobulin" evidence="2">
    <location>
        <begin position="1350"/>
        <end position="1422"/>
    </location>
</feature>
<evidence type="ECO:0000313" key="4">
    <source>
        <dbReference type="Proteomes" id="UP000005408"/>
    </source>
</evidence>
<feature type="domain" description="Immunoglobulin" evidence="2">
    <location>
        <begin position="1583"/>
        <end position="1695"/>
    </location>
</feature>
<feature type="domain" description="Immunoglobulin" evidence="2">
    <location>
        <begin position="1817"/>
        <end position="1889"/>
    </location>
</feature>
<keyword evidence="1" id="KW-1133">Transmembrane helix</keyword>
<evidence type="ECO:0000259" key="2">
    <source>
        <dbReference type="SMART" id="SM00409"/>
    </source>
</evidence>
<keyword evidence="1" id="KW-0812">Transmembrane</keyword>
<reference evidence="3" key="1">
    <citation type="submission" date="2022-08" db="UniProtKB">
        <authorList>
            <consortium name="EnsemblMetazoa"/>
        </authorList>
    </citation>
    <scope>IDENTIFICATION</scope>
    <source>
        <strain evidence="3">05x7-T-G4-1.051#20</strain>
    </source>
</reference>
<accession>A0A8W8IKU0</accession>
<evidence type="ECO:0000313" key="3">
    <source>
        <dbReference type="EnsemblMetazoa" id="G14767.1:cds"/>
    </source>
</evidence>
<feature type="domain" description="Immunoglobulin" evidence="2">
    <location>
        <begin position="1116"/>
        <end position="1228"/>
    </location>
</feature>
<feature type="domain" description="Immunoglobulin" evidence="2">
    <location>
        <begin position="533"/>
        <end position="605"/>
    </location>
</feature>
<protein>
    <recommendedName>
        <fullName evidence="2">Immunoglobulin domain-containing protein</fullName>
    </recommendedName>
</protein>
<feature type="transmembrane region" description="Helical" evidence="1">
    <location>
        <begin position="99"/>
        <end position="122"/>
    </location>
</feature>